<dbReference type="AlphaFoldDB" id="A0A5E4MLA6"/>
<accession>A0A5E4MLA6</accession>
<sequence length="292" mass="34381">MSESSNQQNCLSLLSQTNTENKSPKSSTPDLSDNETISNEEDDLKDYSWYDSTFIEKYLDILIKYRNVYYVSTSFLHKYVATGVTGIRRWIKQDIFKKRYLFFPTHVNHNHWILIAVNLRKKQIYHYNSYGYYYERPVNAIVDFLKDWHIEKGKDPSVYEIVNCPTPAQKTSYDSGPWILQIAKCLTFGKPIDFSQSDMQIFRQIHKMEMDFKIIRSYSSKNLLNIKKTLTYIQKFGLKQNPAKESTKKIDKRSPNKKEMKNKKTKITKKPDTDTERSSHINTNVNDDTTSI</sequence>
<comment type="similarity">
    <text evidence="1">Belongs to the peptidase C48 family.</text>
</comment>
<dbReference type="GO" id="GO:0006508">
    <property type="term" value="P:proteolysis"/>
    <property type="evidence" value="ECO:0007669"/>
    <property type="project" value="UniProtKB-KW"/>
</dbReference>
<evidence type="ECO:0000256" key="1">
    <source>
        <dbReference type="ARBA" id="ARBA00005234"/>
    </source>
</evidence>
<dbReference type="InterPro" id="IPR003653">
    <property type="entry name" value="Peptidase_C48_C"/>
</dbReference>
<dbReference type="GO" id="GO:0016926">
    <property type="term" value="P:protein desumoylation"/>
    <property type="evidence" value="ECO:0007669"/>
    <property type="project" value="TreeGrafter"/>
</dbReference>
<dbReference type="GO" id="GO:0005634">
    <property type="term" value="C:nucleus"/>
    <property type="evidence" value="ECO:0007669"/>
    <property type="project" value="TreeGrafter"/>
</dbReference>
<keyword evidence="4" id="KW-0788">Thiol protease</keyword>
<dbReference type="InterPro" id="IPR038765">
    <property type="entry name" value="Papain-like_cys_pep_sf"/>
</dbReference>
<evidence type="ECO:0000256" key="2">
    <source>
        <dbReference type="ARBA" id="ARBA00022670"/>
    </source>
</evidence>
<evidence type="ECO:0000313" key="7">
    <source>
        <dbReference type="EMBL" id="VVC33009.1"/>
    </source>
</evidence>
<protein>
    <submittedName>
        <fullName evidence="7">Ulp1 protease family, C-terminal catalytic domain</fullName>
    </submittedName>
</protein>
<dbReference type="EMBL" id="CABPRJ010000962">
    <property type="protein sequence ID" value="VVC33009.1"/>
    <property type="molecule type" value="Genomic_DNA"/>
</dbReference>
<keyword evidence="3" id="KW-0378">Hydrolase</keyword>
<evidence type="ECO:0000256" key="5">
    <source>
        <dbReference type="SAM" id="MobiDB-lite"/>
    </source>
</evidence>
<name>A0A5E4MLA6_9HEMI</name>
<feature type="region of interest" description="Disordered" evidence="5">
    <location>
        <begin position="1"/>
        <end position="37"/>
    </location>
</feature>
<feature type="region of interest" description="Disordered" evidence="5">
    <location>
        <begin position="243"/>
        <end position="292"/>
    </location>
</feature>
<evidence type="ECO:0000259" key="6">
    <source>
        <dbReference type="PROSITE" id="PS50600"/>
    </source>
</evidence>
<dbReference type="SUPFAM" id="SSF54001">
    <property type="entry name" value="Cysteine proteinases"/>
    <property type="match status" value="1"/>
</dbReference>
<feature type="compositionally biased region" description="Polar residues" evidence="5">
    <location>
        <begin position="280"/>
        <end position="292"/>
    </location>
</feature>
<evidence type="ECO:0000256" key="4">
    <source>
        <dbReference type="ARBA" id="ARBA00022807"/>
    </source>
</evidence>
<dbReference type="Gene3D" id="3.40.395.10">
    <property type="entry name" value="Adenoviral Proteinase, Chain A"/>
    <property type="match status" value="1"/>
</dbReference>
<dbReference type="GO" id="GO:0016929">
    <property type="term" value="F:deSUMOylase activity"/>
    <property type="evidence" value="ECO:0007669"/>
    <property type="project" value="TreeGrafter"/>
</dbReference>
<dbReference type="Proteomes" id="UP000325440">
    <property type="component" value="Unassembled WGS sequence"/>
</dbReference>
<proteinExistence type="inferred from homology"/>
<dbReference type="PANTHER" id="PTHR12606:SF141">
    <property type="entry name" value="GH15225P-RELATED"/>
    <property type="match status" value="1"/>
</dbReference>
<keyword evidence="8" id="KW-1185">Reference proteome</keyword>
<gene>
    <name evidence="7" type="ORF">CINCED_3A016674</name>
</gene>
<dbReference type="PROSITE" id="PS50600">
    <property type="entry name" value="ULP_PROTEASE"/>
    <property type="match status" value="1"/>
</dbReference>
<dbReference type="PANTHER" id="PTHR12606">
    <property type="entry name" value="SENTRIN/SUMO-SPECIFIC PROTEASE"/>
    <property type="match status" value="1"/>
</dbReference>
<feature type="domain" description="Ubiquitin-like protease family profile" evidence="6">
    <location>
        <begin position="27"/>
        <end position="186"/>
    </location>
</feature>
<dbReference type="Pfam" id="PF02902">
    <property type="entry name" value="Peptidase_C48"/>
    <property type="match status" value="1"/>
</dbReference>
<dbReference type="OrthoDB" id="5065855at2759"/>
<feature type="compositionally biased region" description="Basic and acidic residues" evidence="5">
    <location>
        <begin position="269"/>
        <end position="279"/>
    </location>
</feature>
<reference evidence="7 8" key="1">
    <citation type="submission" date="2019-08" db="EMBL/GenBank/DDBJ databases">
        <authorList>
            <person name="Alioto T."/>
            <person name="Alioto T."/>
            <person name="Gomez Garrido J."/>
        </authorList>
    </citation>
    <scope>NUCLEOTIDE SEQUENCE [LARGE SCALE GENOMIC DNA]</scope>
</reference>
<keyword evidence="2 7" id="KW-0645">Protease</keyword>
<feature type="compositionally biased region" description="Polar residues" evidence="5">
    <location>
        <begin position="19"/>
        <end position="37"/>
    </location>
</feature>
<feature type="compositionally biased region" description="Basic and acidic residues" evidence="5">
    <location>
        <begin position="245"/>
        <end position="259"/>
    </location>
</feature>
<evidence type="ECO:0000313" key="8">
    <source>
        <dbReference type="Proteomes" id="UP000325440"/>
    </source>
</evidence>
<evidence type="ECO:0000256" key="3">
    <source>
        <dbReference type="ARBA" id="ARBA00022801"/>
    </source>
</evidence>
<organism evidence="7 8">
    <name type="scientific">Cinara cedri</name>
    <dbReference type="NCBI Taxonomy" id="506608"/>
    <lineage>
        <taxon>Eukaryota</taxon>
        <taxon>Metazoa</taxon>
        <taxon>Ecdysozoa</taxon>
        <taxon>Arthropoda</taxon>
        <taxon>Hexapoda</taxon>
        <taxon>Insecta</taxon>
        <taxon>Pterygota</taxon>
        <taxon>Neoptera</taxon>
        <taxon>Paraneoptera</taxon>
        <taxon>Hemiptera</taxon>
        <taxon>Sternorrhyncha</taxon>
        <taxon>Aphidomorpha</taxon>
        <taxon>Aphidoidea</taxon>
        <taxon>Aphididae</taxon>
        <taxon>Lachninae</taxon>
        <taxon>Cinara</taxon>
    </lineage>
</organism>
<feature type="compositionally biased region" description="Low complexity" evidence="5">
    <location>
        <begin position="1"/>
        <end position="18"/>
    </location>
</feature>